<dbReference type="Proteomes" id="UP001422074">
    <property type="component" value="Unassembled WGS sequence"/>
</dbReference>
<dbReference type="InterPro" id="IPR039538">
    <property type="entry name" value="BetI_C"/>
</dbReference>
<dbReference type="InterPro" id="IPR050109">
    <property type="entry name" value="HTH-type_TetR-like_transc_reg"/>
</dbReference>
<dbReference type="Pfam" id="PF13977">
    <property type="entry name" value="TetR_C_6"/>
    <property type="match status" value="1"/>
</dbReference>
<proteinExistence type="predicted"/>
<evidence type="ECO:0000313" key="7">
    <source>
        <dbReference type="EMBL" id="MEN2744820.1"/>
    </source>
</evidence>
<dbReference type="SUPFAM" id="SSF48498">
    <property type="entry name" value="Tetracyclin repressor-like, C-terminal domain"/>
    <property type="match status" value="1"/>
</dbReference>
<keyword evidence="4" id="KW-0804">Transcription</keyword>
<dbReference type="PROSITE" id="PS50977">
    <property type="entry name" value="HTH_TETR_2"/>
    <property type="match status" value="1"/>
</dbReference>
<accession>A0ABU9X068</accession>
<dbReference type="InterPro" id="IPR009057">
    <property type="entry name" value="Homeodomain-like_sf"/>
</dbReference>
<evidence type="ECO:0000313" key="8">
    <source>
        <dbReference type="Proteomes" id="UP001422074"/>
    </source>
</evidence>
<dbReference type="Pfam" id="PF00440">
    <property type="entry name" value="TetR_N"/>
    <property type="match status" value="1"/>
</dbReference>
<dbReference type="Gene3D" id="1.10.357.10">
    <property type="entry name" value="Tetracycline Repressor, domain 2"/>
    <property type="match status" value="1"/>
</dbReference>
<dbReference type="InterPro" id="IPR001647">
    <property type="entry name" value="HTH_TetR"/>
</dbReference>
<keyword evidence="1" id="KW-0678">Repressor</keyword>
<evidence type="ECO:0000256" key="5">
    <source>
        <dbReference type="PROSITE-ProRule" id="PRU00335"/>
    </source>
</evidence>
<name>A0ABU9X068_9MICC</name>
<dbReference type="PANTHER" id="PTHR30055">
    <property type="entry name" value="HTH-TYPE TRANSCRIPTIONAL REGULATOR RUTR"/>
    <property type="match status" value="1"/>
</dbReference>
<evidence type="ECO:0000256" key="2">
    <source>
        <dbReference type="ARBA" id="ARBA00023015"/>
    </source>
</evidence>
<organism evidence="7 8">
    <name type="scientific">Sinomonas halotolerans</name>
    <dbReference type="NCBI Taxonomy" id="1644133"/>
    <lineage>
        <taxon>Bacteria</taxon>
        <taxon>Bacillati</taxon>
        <taxon>Actinomycetota</taxon>
        <taxon>Actinomycetes</taxon>
        <taxon>Micrococcales</taxon>
        <taxon>Micrococcaceae</taxon>
        <taxon>Sinomonas</taxon>
    </lineage>
</organism>
<dbReference type="PANTHER" id="PTHR30055:SF226">
    <property type="entry name" value="HTH-TYPE TRANSCRIPTIONAL REGULATOR PKSA"/>
    <property type="match status" value="1"/>
</dbReference>
<evidence type="ECO:0000259" key="6">
    <source>
        <dbReference type="PROSITE" id="PS50977"/>
    </source>
</evidence>
<reference evidence="7 8" key="1">
    <citation type="submission" date="2024-05" db="EMBL/GenBank/DDBJ databases">
        <title>Sinomonas sp. nov., isolated from a waste landfill.</title>
        <authorList>
            <person name="Zhao Y."/>
        </authorList>
    </citation>
    <scope>NUCLEOTIDE SEQUENCE [LARGE SCALE GENOMIC DNA]</scope>
    <source>
        <strain evidence="7 8">CCTCC AB2014300</strain>
    </source>
</reference>
<protein>
    <submittedName>
        <fullName evidence="7">TetR/AcrR family transcriptional regulator</fullName>
    </submittedName>
</protein>
<keyword evidence="2" id="KW-0805">Transcription regulation</keyword>
<evidence type="ECO:0000256" key="3">
    <source>
        <dbReference type="ARBA" id="ARBA00023125"/>
    </source>
</evidence>
<gene>
    <name evidence="7" type="ORF">ABCQ75_09740</name>
</gene>
<feature type="DNA-binding region" description="H-T-H motif" evidence="5">
    <location>
        <begin position="41"/>
        <end position="60"/>
    </location>
</feature>
<dbReference type="PRINTS" id="PR00455">
    <property type="entry name" value="HTHTETR"/>
</dbReference>
<sequence length="212" mass="22840">MAIKGTGRSPRGPYAKTAERRRQIAQAALEVFGARGYRGGTVQEVADRVGMSQTSVLHHFPTKAALLVAALEHRDAIADESPGTGDRFAESVVRQAEHNEGAPGLIELYAVLCGESTTEGHPARTYFEERFERLRSEYAEELRHLAEAGRLRPGVDPETAGTTLLALWDGIQVQWLFAPAEIDMAATLKAYLDLIMLPAPAAPAPAAPADAP</sequence>
<dbReference type="RefSeq" id="WP_345885114.1">
    <property type="nucleotide sequence ID" value="NZ_JBDFRB010000007.1"/>
</dbReference>
<keyword evidence="8" id="KW-1185">Reference proteome</keyword>
<evidence type="ECO:0000256" key="1">
    <source>
        <dbReference type="ARBA" id="ARBA00022491"/>
    </source>
</evidence>
<comment type="caution">
    <text evidence="7">The sequence shown here is derived from an EMBL/GenBank/DDBJ whole genome shotgun (WGS) entry which is preliminary data.</text>
</comment>
<keyword evidence="3 5" id="KW-0238">DNA-binding</keyword>
<feature type="domain" description="HTH tetR-type" evidence="6">
    <location>
        <begin position="18"/>
        <end position="78"/>
    </location>
</feature>
<evidence type="ECO:0000256" key="4">
    <source>
        <dbReference type="ARBA" id="ARBA00023163"/>
    </source>
</evidence>
<dbReference type="EMBL" id="JBDFRB010000007">
    <property type="protein sequence ID" value="MEN2744820.1"/>
    <property type="molecule type" value="Genomic_DNA"/>
</dbReference>
<dbReference type="InterPro" id="IPR036271">
    <property type="entry name" value="Tet_transcr_reg_TetR-rel_C_sf"/>
</dbReference>
<dbReference type="SUPFAM" id="SSF46689">
    <property type="entry name" value="Homeodomain-like"/>
    <property type="match status" value="1"/>
</dbReference>